<dbReference type="EMBL" id="CAJOBI010145852">
    <property type="protein sequence ID" value="CAF4789204.1"/>
    <property type="molecule type" value="Genomic_DNA"/>
</dbReference>
<sequence>RTIVIKNGLLDLVYKKLQLPLQKTDDLGSNDQEPIGSLMNSMLNHLNDPIISKL</sequence>
<protein>
    <submittedName>
        <fullName evidence="1">Uncharacterized protein</fullName>
    </submittedName>
</protein>
<dbReference type="Proteomes" id="UP000681720">
    <property type="component" value="Unassembled WGS sequence"/>
</dbReference>
<accession>A0A8S2Z7M3</accession>
<dbReference type="EMBL" id="CAJOBH010099436">
    <property type="protein sequence ID" value="CAF4605704.1"/>
    <property type="molecule type" value="Genomic_DNA"/>
</dbReference>
<name>A0A8S2Z7M3_9BILA</name>
<evidence type="ECO:0000313" key="2">
    <source>
        <dbReference type="EMBL" id="CAF4789204.1"/>
    </source>
</evidence>
<dbReference type="Proteomes" id="UP000681967">
    <property type="component" value="Unassembled WGS sequence"/>
</dbReference>
<organism evidence="1 4">
    <name type="scientific">Rotaria magnacalcarata</name>
    <dbReference type="NCBI Taxonomy" id="392030"/>
    <lineage>
        <taxon>Eukaryota</taxon>
        <taxon>Metazoa</taxon>
        <taxon>Spiralia</taxon>
        <taxon>Gnathifera</taxon>
        <taxon>Rotifera</taxon>
        <taxon>Eurotatoria</taxon>
        <taxon>Bdelloidea</taxon>
        <taxon>Philodinida</taxon>
        <taxon>Philodinidae</taxon>
        <taxon>Rotaria</taxon>
    </lineage>
</organism>
<evidence type="ECO:0000313" key="1">
    <source>
        <dbReference type="EMBL" id="CAF4605704.1"/>
    </source>
</evidence>
<dbReference type="AlphaFoldDB" id="A0A8S2Z7M3"/>
<proteinExistence type="predicted"/>
<dbReference type="Proteomes" id="UP000676336">
    <property type="component" value="Unassembled WGS sequence"/>
</dbReference>
<evidence type="ECO:0000313" key="4">
    <source>
        <dbReference type="Proteomes" id="UP000681967"/>
    </source>
</evidence>
<comment type="caution">
    <text evidence="1">The sequence shown here is derived from an EMBL/GenBank/DDBJ whole genome shotgun (WGS) entry which is preliminary data.</text>
</comment>
<feature type="non-terminal residue" evidence="1">
    <location>
        <position position="54"/>
    </location>
</feature>
<evidence type="ECO:0000313" key="3">
    <source>
        <dbReference type="EMBL" id="CAF4821682.1"/>
    </source>
</evidence>
<reference evidence="1" key="1">
    <citation type="submission" date="2021-02" db="EMBL/GenBank/DDBJ databases">
        <authorList>
            <person name="Nowell W R."/>
        </authorList>
    </citation>
    <scope>NUCLEOTIDE SEQUENCE</scope>
</reference>
<feature type="non-terminal residue" evidence="1">
    <location>
        <position position="1"/>
    </location>
</feature>
<dbReference type="EMBL" id="CAJOBJ010154831">
    <property type="protein sequence ID" value="CAF4821682.1"/>
    <property type="molecule type" value="Genomic_DNA"/>
</dbReference>
<gene>
    <name evidence="1" type="ORF">BYL167_LOCUS40326</name>
    <name evidence="3" type="ORF">GIL414_LOCUS48044</name>
    <name evidence="2" type="ORF">SMN809_LOCUS46684</name>
</gene>